<evidence type="ECO:0000313" key="3">
    <source>
        <dbReference type="Proteomes" id="UP001244563"/>
    </source>
</evidence>
<accession>A0ABT9TNR7</accession>
<dbReference type="InterPro" id="IPR011044">
    <property type="entry name" value="Quino_amine_DH_bsu"/>
</dbReference>
<dbReference type="EMBL" id="JAUSSW010000006">
    <property type="protein sequence ID" value="MDQ0102869.1"/>
    <property type="molecule type" value="Genomic_DNA"/>
</dbReference>
<dbReference type="Gene3D" id="2.130.10.10">
    <property type="entry name" value="YVTN repeat-like/Quinoprotein amine dehydrogenase"/>
    <property type="match status" value="2"/>
</dbReference>
<evidence type="ECO:0008006" key="4">
    <source>
        <dbReference type="Google" id="ProtNLM"/>
    </source>
</evidence>
<proteinExistence type="predicted"/>
<keyword evidence="3" id="KW-1185">Reference proteome</keyword>
<evidence type="ECO:0000256" key="1">
    <source>
        <dbReference type="SAM" id="MobiDB-lite"/>
    </source>
</evidence>
<dbReference type="InterPro" id="IPR015943">
    <property type="entry name" value="WD40/YVTN_repeat-like_dom_sf"/>
</dbReference>
<feature type="compositionally biased region" description="Low complexity" evidence="1">
    <location>
        <begin position="41"/>
        <end position="66"/>
    </location>
</feature>
<protein>
    <recommendedName>
        <fullName evidence="4">Secreted protein</fullName>
    </recommendedName>
</protein>
<dbReference type="Proteomes" id="UP001244563">
    <property type="component" value="Unassembled WGS sequence"/>
</dbReference>
<dbReference type="RefSeq" id="WP_197493563.1">
    <property type="nucleotide sequence ID" value="NZ_BDDW01000004.1"/>
</dbReference>
<comment type="caution">
    <text evidence="2">The sequence shown here is derived from an EMBL/GenBank/DDBJ whole genome shotgun (WGS) entry which is preliminary data.</text>
</comment>
<name>A0ABT9TNR7_PAENI</name>
<evidence type="ECO:0000313" key="2">
    <source>
        <dbReference type="EMBL" id="MDQ0102869.1"/>
    </source>
</evidence>
<sequence length="437" mass="44974">MSHHSHPTLPAVRGRKRHLPTGAVAVVGLSALLLTGCATPGGSAGSTADASPSSSAKPSPKEAGAPTPRLVYTYDGGMGVLDAASLEKVGSADLGGFNRLNPAGDGRHVFVSTGDAFRLFDAGAWTEPHGDHSHHYVSDPKLTDLAFEANKAGHVVLHAGKTVLFSDGSGKVESFKSSALGAAVEDGKLPDADVYTTPEAHHGVAVELEDGKLLVTLGNEESRSGIAILSAGKGQDRKEIVRNEDCPGVHGEAVAAGEAVVVGCENGMLIYKDGAITKVASPDAYGRLGNQAGSEKSPVILGDYKVDKAAKPERPTRISLVNTETAAMQLVDIGTSYSFRSLGRGPAGEALVLGTDGGLRVIDPLSGAVTSTIPVVAAWEESATWQDPRPTLFVQGSTAYVTEPATQSLHAVDLKAGKVAKSVKLDQTPNELTGVTG</sequence>
<reference evidence="2 3" key="1">
    <citation type="submission" date="2023-07" db="EMBL/GenBank/DDBJ databases">
        <title>Sorghum-associated microbial communities from plants grown in Nebraska, USA.</title>
        <authorList>
            <person name="Schachtman D."/>
        </authorList>
    </citation>
    <scope>NUCLEOTIDE SEQUENCE [LARGE SCALE GENOMIC DNA]</scope>
    <source>
        <strain evidence="2 3">CC523</strain>
    </source>
</reference>
<dbReference type="InterPro" id="IPR047697">
    <property type="entry name" value="AztD-like"/>
</dbReference>
<organism evidence="2 3">
    <name type="scientific">Paenarthrobacter nicotinovorans</name>
    <name type="common">Arthrobacter nicotinovorans</name>
    <dbReference type="NCBI Taxonomy" id="29320"/>
    <lineage>
        <taxon>Bacteria</taxon>
        <taxon>Bacillati</taxon>
        <taxon>Actinomycetota</taxon>
        <taxon>Actinomycetes</taxon>
        <taxon>Micrococcales</taxon>
        <taxon>Micrococcaceae</taxon>
        <taxon>Paenarthrobacter</taxon>
    </lineage>
</organism>
<feature type="region of interest" description="Disordered" evidence="1">
    <location>
        <begin position="41"/>
        <end position="68"/>
    </location>
</feature>
<dbReference type="NCBIfam" id="NF038015">
    <property type="entry name" value="AztD"/>
    <property type="match status" value="1"/>
</dbReference>
<dbReference type="SUPFAM" id="SSF50969">
    <property type="entry name" value="YVTN repeat-like/Quinoprotein amine dehydrogenase"/>
    <property type="match status" value="1"/>
</dbReference>
<gene>
    <name evidence="2" type="ORF">J2T10_002522</name>
</gene>